<evidence type="ECO:0000256" key="1">
    <source>
        <dbReference type="SAM" id="MobiDB-lite"/>
    </source>
</evidence>
<comment type="caution">
    <text evidence="2">The sequence shown here is derived from an EMBL/GenBank/DDBJ whole genome shotgun (WGS) entry which is preliminary data.</text>
</comment>
<dbReference type="EMBL" id="JARIHO010000073">
    <property type="protein sequence ID" value="KAJ7312267.1"/>
    <property type="molecule type" value="Genomic_DNA"/>
</dbReference>
<sequence>MTQWPRIVLPSTGYPNANSASPGPLMAHGMVPDVDDGLAQGPDAGGQWTSFQTPEHDAATFSGPVPGGSGEQELETYDMSVSEGTVTHGIGEFHSPHTQGDVASHSQSVFAIARQSKSIRTLAFGPTPNDMSIFTSPPAPTTQYYYCPSEVYIANMHNLLCQLRSVVTNLQSITNTFVIDTRTGEDGSSISTLLDVVLLTTHQQGIYCSEICGRWDDVFRRQGLIANGGDDPAICDALYAHSRLVPSPHQNNASLRVLRLTTDPTLAIPLLESGNSTFSLPRHQAIEATLDYLQLCNSISPETVTKCVPVLISTMEDLCEEWLIGILAITARLVSLKEQEAYVAIHTHYMTSLAEIEEKAAKQAAHDTCPLTLVSYQEMATAFQIGIHNLSVSISGSIIAEEMTSMRIPSPQETILARYLGRTMAEWQIAYFLMEPGHQDSHQPEVHESGPSSFAQQFLFDEQPFTGAELSL</sequence>
<evidence type="ECO:0000313" key="2">
    <source>
        <dbReference type="EMBL" id="KAJ7312267.1"/>
    </source>
</evidence>
<evidence type="ECO:0000313" key="3">
    <source>
        <dbReference type="Proteomes" id="UP001218218"/>
    </source>
</evidence>
<proteinExistence type="predicted"/>
<dbReference type="AlphaFoldDB" id="A0AAD6Z961"/>
<dbReference type="Proteomes" id="UP001218218">
    <property type="component" value="Unassembled WGS sequence"/>
</dbReference>
<feature type="region of interest" description="Disordered" evidence="1">
    <location>
        <begin position="1"/>
        <end position="72"/>
    </location>
</feature>
<gene>
    <name evidence="2" type="ORF">DFH08DRAFT_897219</name>
</gene>
<accession>A0AAD6Z961</accession>
<protein>
    <submittedName>
        <fullName evidence="2">Uncharacterized protein</fullName>
    </submittedName>
</protein>
<reference evidence="2" key="1">
    <citation type="submission" date="2023-03" db="EMBL/GenBank/DDBJ databases">
        <title>Massive genome expansion in bonnet fungi (Mycena s.s.) driven by repeated elements and novel gene families across ecological guilds.</title>
        <authorList>
            <consortium name="Lawrence Berkeley National Laboratory"/>
            <person name="Harder C.B."/>
            <person name="Miyauchi S."/>
            <person name="Viragh M."/>
            <person name="Kuo A."/>
            <person name="Thoen E."/>
            <person name="Andreopoulos B."/>
            <person name="Lu D."/>
            <person name="Skrede I."/>
            <person name="Drula E."/>
            <person name="Henrissat B."/>
            <person name="Morin E."/>
            <person name="Kohler A."/>
            <person name="Barry K."/>
            <person name="LaButti K."/>
            <person name="Morin E."/>
            <person name="Salamov A."/>
            <person name="Lipzen A."/>
            <person name="Mereny Z."/>
            <person name="Hegedus B."/>
            <person name="Baldrian P."/>
            <person name="Stursova M."/>
            <person name="Weitz H."/>
            <person name="Taylor A."/>
            <person name="Grigoriev I.V."/>
            <person name="Nagy L.G."/>
            <person name="Martin F."/>
            <person name="Kauserud H."/>
        </authorList>
    </citation>
    <scope>NUCLEOTIDE SEQUENCE</scope>
    <source>
        <strain evidence="2">CBHHK002</strain>
    </source>
</reference>
<keyword evidence="3" id="KW-1185">Reference proteome</keyword>
<name>A0AAD6Z961_9AGAR</name>
<organism evidence="2 3">
    <name type="scientific">Mycena albidolilacea</name>
    <dbReference type="NCBI Taxonomy" id="1033008"/>
    <lineage>
        <taxon>Eukaryota</taxon>
        <taxon>Fungi</taxon>
        <taxon>Dikarya</taxon>
        <taxon>Basidiomycota</taxon>
        <taxon>Agaricomycotina</taxon>
        <taxon>Agaricomycetes</taxon>
        <taxon>Agaricomycetidae</taxon>
        <taxon>Agaricales</taxon>
        <taxon>Marasmiineae</taxon>
        <taxon>Mycenaceae</taxon>
        <taxon>Mycena</taxon>
    </lineage>
</organism>